<dbReference type="EMBL" id="JAWWNJ010000050">
    <property type="protein sequence ID" value="KAK7016623.1"/>
    <property type="molecule type" value="Genomic_DNA"/>
</dbReference>
<feature type="region of interest" description="Disordered" evidence="1">
    <location>
        <begin position="186"/>
        <end position="213"/>
    </location>
</feature>
<feature type="region of interest" description="Disordered" evidence="1">
    <location>
        <begin position="43"/>
        <end position="76"/>
    </location>
</feature>
<dbReference type="Proteomes" id="UP001362999">
    <property type="component" value="Unassembled WGS sequence"/>
</dbReference>
<feature type="compositionally biased region" description="Polar residues" evidence="1">
    <location>
        <begin position="52"/>
        <end position="61"/>
    </location>
</feature>
<reference evidence="2 3" key="1">
    <citation type="journal article" date="2024" name="J Genomics">
        <title>Draft genome sequencing and assembly of Favolaschia claudopus CIRM-BRFM 2984 isolated from oak limbs.</title>
        <authorList>
            <person name="Navarro D."/>
            <person name="Drula E."/>
            <person name="Chaduli D."/>
            <person name="Cazenave R."/>
            <person name="Ahrendt S."/>
            <person name="Wang J."/>
            <person name="Lipzen A."/>
            <person name="Daum C."/>
            <person name="Barry K."/>
            <person name="Grigoriev I.V."/>
            <person name="Favel A."/>
            <person name="Rosso M.N."/>
            <person name="Martin F."/>
        </authorList>
    </citation>
    <scope>NUCLEOTIDE SEQUENCE [LARGE SCALE GENOMIC DNA]</scope>
    <source>
        <strain evidence="2 3">CIRM-BRFM 2984</strain>
    </source>
</reference>
<comment type="caution">
    <text evidence="2">The sequence shown here is derived from an EMBL/GenBank/DDBJ whole genome shotgun (WGS) entry which is preliminary data.</text>
</comment>
<evidence type="ECO:0000256" key="1">
    <source>
        <dbReference type="SAM" id="MobiDB-lite"/>
    </source>
</evidence>
<sequence>MRRQCFSCLDKEYPEFQWILRTSTRFKPESVFMILGQKLISRPDSKRKRPASSVSASNSAEPKTKRKPKETSSGETELTLVLVEGTEAVNEGVYRMPSALNVFIYVAMLYHTLSLPTALPLTFHGQLQNASLPFLPFRASRQTEADLILWRLLCVESVVKGAPALMLPHLKATGITLSDLIMESLPSPPPSSHSDNELNDPGPEMELPESDLACKPSSNRSWVRIVPFCSLMIVFSKWPSGPIKPYAEVNNIAALVLRQINRAQDPEAEASSCGHLIYMVRYELLPQLPFIFDFENEFAYTASWRTHGRHVSSISVPHNSTRWRPAGEEVASRFDR</sequence>
<organism evidence="2 3">
    <name type="scientific">Favolaschia claudopus</name>
    <dbReference type="NCBI Taxonomy" id="2862362"/>
    <lineage>
        <taxon>Eukaryota</taxon>
        <taxon>Fungi</taxon>
        <taxon>Dikarya</taxon>
        <taxon>Basidiomycota</taxon>
        <taxon>Agaricomycotina</taxon>
        <taxon>Agaricomycetes</taxon>
        <taxon>Agaricomycetidae</taxon>
        <taxon>Agaricales</taxon>
        <taxon>Marasmiineae</taxon>
        <taxon>Mycenaceae</taxon>
        <taxon>Favolaschia</taxon>
    </lineage>
</organism>
<name>A0AAW0AT37_9AGAR</name>
<evidence type="ECO:0000313" key="3">
    <source>
        <dbReference type="Proteomes" id="UP001362999"/>
    </source>
</evidence>
<keyword evidence="3" id="KW-1185">Reference proteome</keyword>
<proteinExistence type="predicted"/>
<dbReference type="AlphaFoldDB" id="A0AAW0AT37"/>
<evidence type="ECO:0000313" key="2">
    <source>
        <dbReference type="EMBL" id="KAK7016623.1"/>
    </source>
</evidence>
<gene>
    <name evidence="2" type="ORF">R3P38DRAFT_3361298</name>
</gene>
<accession>A0AAW0AT37</accession>
<protein>
    <submittedName>
        <fullName evidence="2">Uncharacterized protein</fullName>
    </submittedName>
</protein>